<evidence type="ECO:0000259" key="17">
    <source>
        <dbReference type="PROSITE" id="PS50011"/>
    </source>
</evidence>
<keyword evidence="19" id="KW-1185">Reference proteome</keyword>
<dbReference type="InterPro" id="IPR011009">
    <property type="entry name" value="Kinase-like_dom_sf"/>
</dbReference>
<keyword evidence="8 15" id="KW-0547">Nucleotide-binding</keyword>
<dbReference type="GO" id="GO:0016020">
    <property type="term" value="C:membrane"/>
    <property type="evidence" value="ECO:0007669"/>
    <property type="project" value="UniProtKB-SubCell"/>
</dbReference>
<sequence>MKVLLMDSLLGFNPNASCFYSNWGATFGFLFGSDSRAIGDIVGGVSVGTALLFAAPAVALVYWKRRKPQDNFFDVPAEEDPEVLGHFKRFSLMELHVATENFNNKNIIGGGGFGKVYKGRLTSGELVAVKRMFHEHTEVEIISMAVHPNLLCLCGLCMTRTQRVPKVAHTRGGDLQFRIQVEISIGVHPNPPAWILYDKYSTISCTDRYQNYHLNGRYGDVLLWELLDGLLICDHCDPKFIHCDVKADYILIDENFEAVVGCFRFAKRMDYKDTLVTTTSLCGTLGHIPPENFSTGQISDKTHVFGYGVMLLEIIAGQSASDLARPADDDGLMFLDWVKVLLKDKSLETLVDADLEGSFVEGEVKENEDIIQQNLQIAHMNSTSNISPDEPSEDGQHGPSDFVSSFGKVGALLGAQGFWQYRSDLGNANLSGELVSELGQLPNLQYLELYRNNITGKIPDELGNLTNLVSLDFSLNNNTGPIPDNLANL</sequence>
<comment type="catalytic activity">
    <reaction evidence="14">
        <text>L-seryl-[protein] + ATP = O-phospho-L-seryl-[protein] + ADP + H(+)</text>
        <dbReference type="Rhea" id="RHEA:17989"/>
        <dbReference type="Rhea" id="RHEA-COMP:9863"/>
        <dbReference type="Rhea" id="RHEA-COMP:11604"/>
        <dbReference type="ChEBI" id="CHEBI:15378"/>
        <dbReference type="ChEBI" id="CHEBI:29999"/>
        <dbReference type="ChEBI" id="CHEBI:30616"/>
        <dbReference type="ChEBI" id="CHEBI:83421"/>
        <dbReference type="ChEBI" id="CHEBI:456216"/>
        <dbReference type="EC" id="2.7.11.1"/>
    </reaction>
</comment>
<evidence type="ECO:0000256" key="14">
    <source>
        <dbReference type="ARBA" id="ARBA00048679"/>
    </source>
</evidence>
<evidence type="ECO:0000256" key="8">
    <source>
        <dbReference type="ARBA" id="ARBA00022741"/>
    </source>
</evidence>
<dbReference type="PROSITE" id="PS50011">
    <property type="entry name" value="PROTEIN_KINASE_DOM"/>
    <property type="match status" value="1"/>
</dbReference>
<dbReference type="InterPro" id="IPR032675">
    <property type="entry name" value="LRR_dom_sf"/>
</dbReference>
<dbReference type="InterPro" id="IPR017441">
    <property type="entry name" value="Protein_kinase_ATP_BS"/>
</dbReference>
<dbReference type="Gene3D" id="3.80.10.10">
    <property type="entry name" value="Ribonuclease Inhibitor"/>
    <property type="match status" value="1"/>
</dbReference>
<dbReference type="InterPro" id="IPR051824">
    <property type="entry name" value="LRR_Rcpt-Like_S/T_Kinase"/>
</dbReference>
<feature type="domain" description="Protein kinase" evidence="17">
    <location>
        <begin position="102"/>
        <end position="403"/>
    </location>
</feature>
<dbReference type="SUPFAM" id="SSF56112">
    <property type="entry name" value="Protein kinase-like (PK-like)"/>
    <property type="match status" value="1"/>
</dbReference>
<protein>
    <recommendedName>
        <fullName evidence="2">non-specific serine/threonine protein kinase</fullName>
        <ecNumber evidence="2">2.7.11.1</ecNumber>
    </recommendedName>
</protein>
<evidence type="ECO:0000256" key="10">
    <source>
        <dbReference type="ARBA" id="ARBA00022840"/>
    </source>
</evidence>
<evidence type="ECO:0000256" key="1">
    <source>
        <dbReference type="ARBA" id="ARBA00004479"/>
    </source>
</evidence>
<evidence type="ECO:0000256" key="16">
    <source>
        <dbReference type="SAM" id="Phobius"/>
    </source>
</evidence>
<keyword evidence="6 16" id="KW-0812">Transmembrane</keyword>
<dbReference type="GO" id="GO:0005524">
    <property type="term" value="F:ATP binding"/>
    <property type="evidence" value="ECO:0007669"/>
    <property type="project" value="UniProtKB-UniRule"/>
</dbReference>
<dbReference type="Pfam" id="PF00560">
    <property type="entry name" value="LRR_1"/>
    <property type="match status" value="2"/>
</dbReference>
<evidence type="ECO:0000256" key="13">
    <source>
        <dbReference type="ARBA" id="ARBA00047899"/>
    </source>
</evidence>
<evidence type="ECO:0000256" key="7">
    <source>
        <dbReference type="ARBA" id="ARBA00022737"/>
    </source>
</evidence>
<dbReference type="PANTHER" id="PTHR48006:SF102">
    <property type="entry name" value="LEUCINE-RICH REPEAT-CONTAINING PROTEIN DDB_G0281931-RELATED"/>
    <property type="match status" value="1"/>
</dbReference>
<evidence type="ECO:0000256" key="9">
    <source>
        <dbReference type="ARBA" id="ARBA00022777"/>
    </source>
</evidence>
<dbReference type="EMBL" id="JBGMDY010000002">
    <property type="protein sequence ID" value="KAL2343778.1"/>
    <property type="molecule type" value="Genomic_DNA"/>
</dbReference>
<dbReference type="Proteomes" id="UP001603857">
    <property type="component" value="Unassembled WGS sequence"/>
</dbReference>
<keyword evidence="11 16" id="KW-1133">Transmembrane helix</keyword>
<evidence type="ECO:0000256" key="12">
    <source>
        <dbReference type="ARBA" id="ARBA00023136"/>
    </source>
</evidence>
<feature type="binding site" evidence="15">
    <location>
        <position position="130"/>
    </location>
    <ligand>
        <name>ATP</name>
        <dbReference type="ChEBI" id="CHEBI:30616"/>
    </ligand>
</feature>
<keyword evidence="5" id="KW-0808">Transferase</keyword>
<dbReference type="AlphaFoldDB" id="A0ABD1N721"/>
<evidence type="ECO:0000256" key="3">
    <source>
        <dbReference type="ARBA" id="ARBA00022527"/>
    </source>
</evidence>
<dbReference type="SUPFAM" id="SSF52058">
    <property type="entry name" value="L domain-like"/>
    <property type="match status" value="1"/>
</dbReference>
<organism evidence="18 19">
    <name type="scientific">Flemingia macrophylla</name>
    <dbReference type="NCBI Taxonomy" id="520843"/>
    <lineage>
        <taxon>Eukaryota</taxon>
        <taxon>Viridiplantae</taxon>
        <taxon>Streptophyta</taxon>
        <taxon>Embryophyta</taxon>
        <taxon>Tracheophyta</taxon>
        <taxon>Spermatophyta</taxon>
        <taxon>Magnoliopsida</taxon>
        <taxon>eudicotyledons</taxon>
        <taxon>Gunneridae</taxon>
        <taxon>Pentapetalae</taxon>
        <taxon>rosids</taxon>
        <taxon>fabids</taxon>
        <taxon>Fabales</taxon>
        <taxon>Fabaceae</taxon>
        <taxon>Papilionoideae</taxon>
        <taxon>50 kb inversion clade</taxon>
        <taxon>NPAAA clade</taxon>
        <taxon>indigoferoid/millettioid clade</taxon>
        <taxon>Phaseoleae</taxon>
        <taxon>Flemingia</taxon>
    </lineage>
</organism>
<evidence type="ECO:0000256" key="6">
    <source>
        <dbReference type="ARBA" id="ARBA00022692"/>
    </source>
</evidence>
<dbReference type="InterPro" id="IPR001611">
    <property type="entry name" value="Leu-rich_rpt"/>
</dbReference>
<comment type="subcellular location">
    <subcellularLocation>
        <location evidence="1">Membrane</location>
        <topology evidence="1">Single-pass type I membrane protein</topology>
    </subcellularLocation>
</comment>
<keyword evidence="7" id="KW-0677">Repeat</keyword>
<keyword evidence="12 16" id="KW-0472">Membrane</keyword>
<dbReference type="EC" id="2.7.11.1" evidence="2"/>
<proteinExistence type="predicted"/>
<dbReference type="InterPro" id="IPR000719">
    <property type="entry name" value="Prot_kinase_dom"/>
</dbReference>
<evidence type="ECO:0000256" key="4">
    <source>
        <dbReference type="ARBA" id="ARBA00022614"/>
    </source>
</evidence>
<dbReference type="Pfam" id="PF00069">
    <property type="entry name" value="Pkinase"/>
    <property type="match status" value="1"/>
</dbReference>
<comment type="caution">
    <text evidence="18">The sequence shown here is derived from an EMBL/GenBank/DDBJ whole genome shotgun (WGS) entry which is preliminary data.</text>
</comment>
<evidence type="ECO:0000313" key="18">
    <source>
        <dbReference type="EMBL" id="KAL2343778.1"/>
    </source>
</evidence>
<evidence type="ECO:0000256" key="2">
    <source>
        <dbReference type="ARBA" id="ARBA00012513"/>
    </source>
</evidence>
<reference evidence="18 19" key="1">
    <citation type="submission" date="2024-08" db="EMBL/GenBank/DDBJ databases">
        <title>Insights into the chromosomal genome structure of Flemingia macrophylla.</title>
        <authorList>
            <person name="Ding Y."/>
            <person name="Zhao Y."/>
            <person name="Bi W."/>
            <person name="Wu M."/>
            <person name="Zhao G."/>
            <person name="Gong Y."/>
            <person name="Li W."/>
            <person name="Zhang P."/>
        </authorList>
    </citation>
    <scope>NUCLEOTIDE SEQUENCE [LARGE SCALE GENOMIC DNA]</scope>
    <source>
        <strain evidence="18">DYQJB</strain>
        <tissue evidence="18">Leaf</tissue>
    </source>
</reference>
<evidence type="ECO:0000256" key="11">
    <source>
        <dbReference type="ARBA" id="ARBA00022989"/>
    </source>
</evidence>
<gene>
    <name evidence="18" type="ORF">Fmac_005063</name>
</gene>
<dbReference type="PANTHER" id="PTHR48006">
    <property type="entry name" value="LEUCINE-RICH REPEAT-CONTAINING PROTEIN DDB_G0281931-RELATED"/>
    <property type="match status" value="1"/>
</dbReference>
<name>A0ABD1N721_9FABA</name>
<keyword evidence="4" id="KW-0433">Leucine-rich repeat</keyword>
<dbReference type="GO" id="GO:0004674">
    <property type="term" value="F:protein serine/threonine kinase activity"/>
    <property type="evidence" value="ECO:0007669"/>
    <property type="project" value="UniProtKB-KW"/>
</dbReference>
<dbReference type="PROSITE" id="PS00107">
    <property type="entry name" value="PROTEIN_KINASE_ATP"/>
    <property type="match status" value="1"/>
</dbReference>
<dbReference type="FunFam" id="3.30.200.20:FF:000015">
    <property type="entry name" value="Somatic embryogenesis receptor kinase 1"/>
    <property type="match status" value="1"/>
</dbReference>
<dbReference type="Gene3D" id="3.30.200.20">
    <property type="entry name" value="Phosphorylase Kinase, domain 1"/>
    <property type="match status" value="1"/>
</dbReference>
<evidence type="ECO:0000256" key="5">
    <source>
        <dbReference type="ARBA" id="ARBA00022679"/>
    </source>
</evidence>
<keyword evidence="3" id="KW-0723">Serine/threonine-protein kinase</keyword>
<accession>A0ABD1N721</accession>
<evidence type="ECO:0000256" key="15">
    <source>
        <dbReference type="PROSITE-ProRule" id="PRU10141"/>
    </source>
</evidence>
<keyword evidence="9" id="KW-0418">Kinase</keyword>
<keyword evidence="10 15" id="KW-0067">ATP-binding</keyword>
<evidence type="ECO:0000313" key="19">
    <source>
        <dbReference type="Proteomes" id="UP001603857"/>
    </source>
</evidence>
<feature type="transmembrane region" description="Helical" evidence="16">
    <location>
        <begin position="41"/>
        <end position="63"/>
    </location>
</feature>
<comment type="catalytic activity">
    <reaction evidence="13">
        <text>L-threonyl-[protein] + ATP = O-phospho-L-threonyl-[protein] + ADP + H(+)</text>
        <dbReference type="Rhea" id="RHEA:46608"/>
        <dbReference type="Rhea" id="RHEA-COMP:11060"/>
        <dbReference type="Rhea" id="RHEA-COMP:11605"/>
        <dbReference type="ChEBI" id="CHEBI:15378"/>
        <dbReference type="ChEBI" id="CHEBI:30013"/>
        <dbReference type="ChEBI" id="CHEBI:30616"/>
        <dbReference type="ChEBI" id="CHEBI:61977"/>
        <dbReference type="ChEBI" id="CHEBI:456216"/>
        <dbReference type="EC" id="2.7.11.1"/>
    </reaction>
</comment>
<dbReference type="Gene3D" id="1.10.510.10">
    <property type="entry name" value="Transferase(Phosphotransferase) domain 1"/>
    <property type="match status" value="1"/>
</dbReference>